<organism evidence="3 4">
    <name type="scientific">Deinococcus oregonensis</name>
    <dbReference type="NCBI Taxonomy" id="1805970"/>
    <lineage>
        <taxon>Bacteria</taxon>
        <taxon>Thermotogati</taxon>
        <taxon>Deinococcota</taxon>
        <taxon>Deinococci</taxon>
        <taxon>Deinococcales</taxon>
        <taxon>Deinococcaceae</taxon>
        <taxon>Deinococcus</taxon>
    </lineage>
</organism>
<name>A0ABV6B5V7_9DEIO</name>
<dbReference type="PANTHER" id="PTHR45228:SF1">
    <property type="entry name" value="CYCLIC DI-GMP PHOSPHODIESTERASE TM_0186"/>
    <property type="match status" value="1"/>
</dbReference>
<comment type="caution">
    <text evidence="3">The sequence shown here is derived from an EMBL/GenBank/DDBJ whole genome shotgun (WGS) entry which is preliminary data.</text>
</comment>
<evidence type="ECO:0000259" key="2">
    <source>
        <dbReference type="PROSITE" id="PS51832"/>
    </source>
</evidence>
<dbReference type="CDD" id="cd00130">
    <property type="entry name" value="PAS"/>
    <property type="match status" value="1"/>
</dbReference>
<dbReference type="InterPro" id="IPR037522">
    <property type="entry name" value="HD_GYP_dom"/>
</dbReference>
<dbReference type="InterPro" id="IPR029016">
    <property type="entry name" value="GAF-like_dom_sf"/>
</dbReference>
<proteinExistence type="predicted"/>
<dbReference type="SMART" id="SM00091">
    <property type="entry name" value="PAS"/>
    <property type="match status" value="1"/>
</dbReference>
<dbReference type="Proteomes" id="UP001589733">
    <property type="component" value="Unassembled WGS sequence"/>
</dbReference>
<dbReference type="SUPFAM" id="SSF55781">
    <property type="entry name" value="GAF domain-like"/>
    <property type="match status" value="2"/>
</dbReference>
<dbReference type="NCBIfam" id="TIGR00229">
    <property type="entry name" value="sensory_box"/>
    <property type="match status" value="1"/>
</dbReference>
<feature type="domain" description="HD-GYP" evidence="2">
    <location>
        <begin position="466"/>
        <end position="661"/>
    </location>
</feature>
<dbReference type="PANTHER" id="PTHR45228">
    <property type="entry name" value="CYCLIC DI-GMP PHOSPHODIESTERASE TM_0186-RELATED"/>
    <property type="match status" value="1"/>
</dbReference>
<dbReference type="PROSITE" id="PS51832">
    <property type="entry name" value="HD_GYP"/>
    <property type="match status" value="1"/>
</dbReference>
<dbReference type="Pfam" id="PF13185">
    <property type="entry name" value="GAF_2"/>
    <property type="match status" value="1"/>
</dbReference>
<dbReference type="PROSITE" id="PS50112">
    <property type="entry name" value="PAS"/>
    <property type="match status" value="1"/>
</dbReference>
<dbReference type="EMBL" id="JBHLYR010000081">
    <property type="protein sequence ID" value="MFB9995142.1"/>
    <property type="molecule type" value="Genomic_DNA"/>
</dbReference>
<dbReference type="SUPFAM" id="SSF109604">
    <property type="entry name" value="HD-domain/PDEase-like"/>
    <property type="match status" value="1"/>
</dbReference>
<sequence length="673" mass="74287">MTEFAPEVNGEQLLLDVTQALLTFEAPETLCQGALTLLAQALQADIALVYLHEEGDVFLCQAVVGHHPLLERYMQMVMRPGWQRLIHAGAWIGSEIPSPQWDGPEELNYVHLGARYLISVGLYAGERLLGTVSLLFQQPRPELRRLRVLGTIGVLWGTLLDRMRAQASTEAREVLLRAVTDQGTDLLTVLDDHGLIWYQSATVTKLLGHCAQDMLGQAALSYVHPEDAPLVAEQLSHLMALPGGTVSVTYRFRHVNGTYAWLESRGRNVLRGSEFYGLVIHSRHVGEQVAAQAFLERRVQELTLMSATTQALNGAHTTQQVAQKVVNLIGHQLHFPFVSLSRLLESRVLEPLARHDLGEFEASWPPTSPLGMELIGKSAVQAQSILVNDVQRAPQYVPRHALVGSELVVPIRVDGLLWGVLNIESAEVGAFTEADVRALETVAAQTGAALQYVQLFEALQRSHAALQEAYDQTIAGWARALDFRDRETEGHSQRVTADTVALARRMGLDEAILVHVRRGALLHDIGKMGIPDRVLLKPGALDPDEWAVMQEHPERARALLAPIVFLRPALNIPVAHHERWDGSGYPYGLHSTTIPLEARIFAVIDVWDALRNDRPYRAAWTDAQARAHIESQAGTHFDPAVVGHFLAWLDESADLIAAADSSREGLGNGLHNQ</sequence>
<protein>
    <submittedName>
        <fullName evidence="3">HD domain-containing phosphohydrolase</fullName>
    </submittedName>
</protein>
<dbReference type="InterPro" id="IPR052020">
    <property type="entry name" value="Cyclic_di-GMP/3'3'-cGAMP_PDE"/>
</dbReference>
<dbReference type="Gene3D" id="3.30.450.40">
    <property type="match status" value="2"/>
</dbReference>
<gene>
    <name evidence="3" type="ORF">ACFFLM_24645</name>
</gene>
<dbReference type="InterPro" id="IPR013655">
    <property type="entry name" value="PAS_fold_3"/>
</dbReference>
<dbReference type="Pfam" id="PF08447">
    <property type="entry name" value="PAS_3"/>
    <property type="match status" value="1"/>
</dbReference>
<dbReference type="InterPro" id="IPR035965">
    <property type="entry name" value="PAS-like_dom_sf"/>
</dbReference>
<dbReference type="Gene3D" id="3.30.450.20">
    <property type="entry name" value="PAS domain"/>
    <property type="match status" value="1"/>
</dbReference>
<keyword evidence="4" id="KW-1185">Reference proteome</keyword>
<dbReference type="SMART" id="SM00065">
    <property type="entry name" value="GAF"/>
    <property type="match status" value="2"/>
</dbReference>
<dbReference type="SMART" id="SM00471">
    <property type="entry name" value="HDc"/>
    <property type="match status" value="1"/>
</dbReference>
<evidence type="ECO:0000313" key="4">
    <source>
        <dbReference type="Proteomes" id="UP001589733"/>
    </source>
</evidence>
<dbReference type="Pfam" id="PF13487">
    <property type="entry name" value="HD_5"/>
    <property type="match status" value="1"/>
</dbReference>
<accession>A0ABV6B5V7</accession>
<evidence type="ECO:0000313" key="3">
    <source>
        <dbReference type="EMBL" id="MFB9995142.1"/>
    </source>
</evidence>
<dbReference type="InterPro" id="IPR000014">
    <property type="entry name" value="PAS"/>
</dbReference>
<feature type="domain" description="PAS" evidence="1">
    <location>
        <begin position="172"/>
        <end position="242"/>
    </location>
</feature>
<dbReference type="InterPro" id="IPR003018">
    <property type="entry name" value="GAF"/>
</dbReference>
<dbReference type="CDD" id="cd00077">
    <property type="entry name" value="HDc"/>
    <property type="match status" value="1"/>
</dbReference>
<dbReference type="InterPro" id="IPR003607">
    <property type="entry name" value="HD/PDEase_dom"/>
</dbReference>
<dbReference type="SUPFAM" id="SSF55785">
    <property type="entry name" value="PYP-like sensor domain (PAS domain)"/>
    <property type="match status" value="1"/>
</dbReference>
<dbReference type="Gene3D" id="1.10.3210.10">
    <property type="entry name" value="Hypothetical protein af1432"/>
    <property type="match status" value="1"/>
</dbReference>
<evidence type="ECO:0000259" key="1">
    <source>
        <dbReference type="PROSITE" id="PS50112"/>
    </source>
</evidence>
<dbReference type="RefSeq" id="WP_380016786.1">
    <property type="nucleotide sequence ID" value="NZ_JBHLYR010000081.1"/>
</dbReference>
<reference evidence="3 4" key="1">
    <citation type="submission" date="2024-09" db="EMBL/GenBank/DDBJ databases">
        <authorList>
            <person name="Sun Q."/>
            <person name="Mori K."/>
        </authorList>
    </citation>
    <scope>NUCLEOTIDE SEQUENCE [LARGE SCALE GENOMIC DNA]</scope>
    <source>
        <strain evidence="3 4">JCM 13503</strain>
    </source>
</reference>